<feature type="transmembrane region" description="Helical" evidence="7">
    <location>
        <begin position="169"/>
        <end position="190"/>
    </location>
</feature>
<feature type="domain" description="RDD" evidence="8">
    <location>
        <begin position="103"/>
        <end position="257"/>
    </location>
</feature>
<keyword evidence="3 7" id="KW-0812">Transmembrane</keyword>
<evidence type="ECO:0000256" key="6">
    <source>
        <dbReference type="SAM" id="MobiDB-lite"/>
    </source>
</evidence>
<feature type="transmembrane region" description="Helical" evidence="7">
    <location>
        <begin position="113"/>
        <end position="136"/>
    </location>
</feature>
<dbReference type="EMBL" id="BHZD01000001">
    <property type="protein sequence ID" value="GCD43553.1"/>
    <property type="molecule type" value="Genomic_DNA"/>
</dbReference>
<reference evidence="9 10" key="1">
    <citation type="submission" date="2018-11" db="EMBL/GenBank/DDBJ databases">
        <title>Whole genome sequence of Streptomyces paromomycinus NBRC 15454(T).</title>
        <authorList>
            <person name="Komaki H."/>
            <person name="Tamura T."/>
        </authorList>
    </citation>
    <scope>NUCLEOTIDE SEQUENCE [LARGE SCALE GENOMIC DNA]</scope>
    <source>
        <strain evidence="9 10">NBRC 15454</strain>
    </source>
</reference>
<comment type="caution">
    <text evidence="9">The sequence shown here is derived from an EMBL/GenBank/DDBJ whole genome shotgun (WGS) entry which is preliminary data.</text>
</comment>
<dbReference type="PANTHER" id="PTHR36115:SF6">
    <property type="entry name" value="PROLINE-RICH ANTIGEN HOMOLOG"/>
    <property type="match status" value="1"/>
</dbReference>
<dbReference type="GO" id="GO:0005886">
    <property type="term" value="C:plasma membrane"/>
    <property type="evidence" value="ECO:0007669"/>
    <property type="project" value="UniProtKB-SubCell"/>
</dbReference>
<keyword evidence="10" id="KW-1185">Reference proteome</keyword>
<dbReference type="AlphaFoldDB" id="A0A401W2I1"/>
<dbReference type="Pfam" id="PF06271">
    <property type="entry name" value="RDD"/>
    <property type="match status" value="1"/>
</dbReference>
<evidence type="ECO:0000259" key="8">
    <source>
        <dbReference type="Pfam" id="PF06271"/>
    </source>
</evidence>
<evidence type="ECO:0000256" key="1">
    <source>
        <dbReference type="ARBA" id="ARBA00004651"/>
    </source>
</evidence>
<dbReference type="Proteomes" id="UP000286746">
    <property type="component" value="Unassembled WGS sequence"/>
</dbReference>
<gene>
    <name evidence="9" type="ORF">GKJPGBOP_03234</name>
</gene>
<accession>A0A401W2I1</accession>
<keyword evidence="2" id="KW-1003">Cell membrane</keyword>
<comment type="subcellular location">
    <subcellularLocation>
        <location evidence="1">Cell membrane</location>
        <topology evidence="1">Multi-pass membrane protein</topology>
    </subcellularLocation>
</comment>
<keyword evidence="5 7" id="KW-0472">Membrane</keyword>
<dbReference type="RefSeq" id="WP_125054657.1">
    <property type="nucleotide sequence ID" value="NZ_BHZD01000001.1"/>
</dbReference>
<feature type="compositionally biased region" description="Low complexity" evidence="6">
    <location>
        <begin position="9"/>
        <end position="19"/>
    </location>
</feature>
<feature type="compositionally biased region" description="Low complexity" evidence="6">
    <location>
        <begin position="74"/>
        <end position="94"/>
    </location>
</feature>
<evidence type="ECO:0000256" key="3">
    <source>
        <dbReference type="ARBA" id="ARBA00022692"/>
    </source>
</evidence>
<dbReference type="InterPro" id="IPR010432">
    <property type="entry name" value="RDD"/>
</dbReference>
<evidence type="ECO:0000256" key="2">
    <source>
        <dbReference type="ARBA" id="ARBA00022475"/>
    </source>
</evidence>
<feature type="compositionally biased region" description="Pro residues" evidence="6">
    <location>
        <begin position="20"/>
        <end position="34"/>
    </location>
</feature>
<keyword evidence="4 7" id="KW-1133">Transmembrane helix</keyword>
<feature type="compositionally biased region" description="Low complexity" evidence="6">
    <location>
        <begin position="35"/>
        <end position="57"/>
    </location>
</feature>
<dbReference type="PANTHER" id="PTHR36115">
    <property type="entry name" value="PROLINE-RICH ANTIGEN HOMOLOG-RELATED"/>
    <property type="match status" value="1"/>
</dbReference>
<evidence type="ECO:0000256" key="4">
    <source>
        <dbReference type="ARBA" id="ARBA00022989"/>
    </source>
</evidence>
<sequence>MSFGDPNNPYGQPQGQPNPYGQPPQAPYGQPPQAPQAQPGYGYPQQAQPQPGYGYPQQAPPQPQAPYGQPPQVPQQQAYGYPQQGSPYGQQSGMPGMGGPQPYASWGARVGAALLDGLIIGVVPTILYVVAGFVAASSTVSVPDTSYCGTNYQCISDAYHNANNTSTPVFAVILMVVAALITLAGGLFMIAKEGSTGQTPGKKALNIRVVREANGQPLGFGLALGRKICHAVDGPLCGLGYWWPLWDEKSQTFADKIVSTVVVRTQ</sequence>
<proteinExistence type="predicted"/>
<feature type="compositionally biased region" description="Pro residues" evidence="6">
    <location>
        <begin position="58"/>
        <end position="73"/>
    </location>
</feature>
<organism evidence="9 10">
    <name type="scientific">Streptomyces paromomycinus</name>
    <name type="common">Streptomyces rimosus subsp. paromomycinus</name>
    <dbReference type="NCBI Taxonomy" id="92743"/>
    <lineage>
        <taxon>Bacteria</taxon>
        <taxon>Bacillati</taxon>
        <taxon>Actinomycetota</taxon>
        <taxon>Actinomycetes</taxon>
        <taxon>Kitasatosporales</taxon>
        <taxon>Streptomycetaceae</taxon>
        <taxon>Streptomyces</taxon>
    </lineage>
</organism>
<dbReference type="InterPro" id="IPR051791">
    <property type="entry name" value="Pra-immunoreactive"/>
</dbReference>
<evidence type="ECO:0000313" key="9">
    <source>
        <dbReference type="EMBL" id="GCD43553.1"/>
    </source>
</evidence>
<name>A0A401W2I1_STREY</name>
<evidence type="ECO:0000256" key="5">
    <source>
        <dbReference type="ARBA" id="ARBA00023136"/>
    </source>
</evidence>
<evidence type="ECO:0000256" key="7">
    <source>
        <dbReference type="SAM" id="Phobius"/>
    </source>
</evidence>
<feature type="region of interest" description="Disordered" evidence="6">
    <location>
        <begin position="1"/>
        <end position="97"/>
    </location>
</feature>
<evidence type="ECO:0000313" key="10">
    <source>
        <dbReference type="Proteomes" id="UP000286746"/>
    </source>
</evidence>
<protein>
    <submittedName>
        <fullName evidence="9">Transporter</fullName>
    </submittedName>
</protein>